<evidence type="ECO:0000256" key="2">
    <source>
        <dbReference type="SAM" id="Phobius"/>
    </source>
</evidence>
<dbReference type="KEGG" id="knv:Pan216_17280"/>
<dbReference type="OrthoDB" id="290157at2"/>
<dbReference type="RefSeq" id="WP_145257385.1">
    <property type="nucleotide sequence ID" value="NZ_CP036279.1"/>
</dbReference>
<dbReference type="EMBL" id="CP036279">
    <property type="protein sequence ID" value="QDU60875.1"/>
    <property type="molecule type" value="Genomic_DNA"/>
</dbReference>
<dbReference type="AlphaFoldDB" id="A0A518B1L7"/>
<protein>
    <submittedName>
        <fullName evidence="3">Uncharacterized protein</fullName>
    </submittedName>
</protein>
<evidence type="ECO:0000313" key="4">
    <source>
        <dbReference type="Proteomes" id="UP000317093"/>
    </source>
</evidence>
<name>A0A518B1L7_9BACT</name>
<accession>A0A518B1L7</accession>
<gene>
    <name evidence="3" type="ORF">Pan216_17280</name>
</gene>
<keyword evidence="2" id="KW-0812">Transmembrane</keyword>
<feature type="transmembrane region" description="Helical" evidence="2">
    <location>
        <begin position="20"/>
        <end position="41"/>
    </location>
</feature>
<feature type="region of interest" description="Disordered" evidence="1">
    <location>
        <begin position="96"/>
        <end position="193"/>
    </location>
</feature>
<keyword evidence="2" id="KW-1133">Transmembrane helix</keyword>
<organism evidence="3 4">
    <name type="scientific">Kolteria novifilia</name>
    <dbReference type="NCBI Taxonomy" id="2527975"/>
    <lineage>
        <taxon>Bacteria</taxon>
        <taxon>Pseudomonadati</taxon>
        <taxon>Planctomycetota</taxon>
        <taxon>Planctomycetia</taxon>
        <taxon>Kolteriales</taxon>
        <taxon>Kolteriaceae</taxon>
        <taxon>Kolteria</taxon>
    </lineage>
</organism>
<dbReference type="Proteomes" id="UP000317093">
    <property type="component" value="Chromosome"/>
</dbReference>
<reference evidence="3 4" key="1">
    <citation type="submission" date="2019-02" db="EMBL/GenBank/DDBJ databases">
        <title>Deep-cultivation of Planctomycetes and their phenomic and genomic characterization uncovers novel biology.</title>
        <authorList>
            <person name="Wiegand S."/>
            <person name="Jogler M."/>
            <person name="Boedeker C."/>
            <person name="Pinto D."/>
            <person name="Vollmers J."/>
            <person name="Rivas-Marin E."/>
            <person name="Kohn T."/>
            <person name="Peeters S.H."/>
            <person name="Heuer A."/>
            <person name="Rast P."/>
            <person name="Oberbeckmann S."/>
            <person name="Bunk B."/>
            <person name="Jeske O."/>
            <person name="Meyerdierks A."/>
            <person name="Storesund J.E."/>
            <person name="Kallscheuer N."/>
            <person name="Luecker S."/>
            <person name="Lage O.M."/>
            <person name="Pohl T."/>
            <person name="Merkel B.J."/>
            <person name="Hornburger P."/>
            <person name="Mueller R.-W."/>
            <person name="Bruemmer F."/>
            <person name="Labrenz M."/>
            <person name="Spormann A.M."/>
            <person name="Op den Camp H."/>
            <person name="Overmann J."/>
            <person name="Amann R."/>
            <person name="Jetten M.S.M."/>
            <person name="Mascher T."/>
            <person name="Medema M.H."/>
            <person name="Devos D.P."/>
            <person name="Kaster A.-K."/>
            <person name="Ovreas L."/>
            <person name="Rohde M."/>
            <person name="Galperin M.Y."/>
            <person name="Jogler C."/>
        </authorList>
    </citation>
    <scope>NUCLEOTIDE SEQUENCE [LARGE SCALE GENOMIC DNA]</scope>
    <source>
        <strain evidence="3 4">Pan216</strain>
    </source>
</reference>
<evidence type="ECO:0000256" key="1">
    <source>
        <dbReference type="SAM" id="MobiDB-lite"/>
    </source>
</evidence>
<keyword evidence="4" id="KW-1185">Reference proteome</keyword>
<sequence length="193" mass="20698">MSDSPPIENRLPHTRPLLTMIAIAVCLGLVLLLLAAMYLIAGAGGDDDRQRVEQMRGKLRELRQSEAARLEGYGWVNKQEGVVHIPIERAMTLLAEDPKRFPEPPKAAPKDSPKAAPKDSPKAASKDSPKAAPKDSPKAAPKDSPKAAPKDSPKAASKDSPKAAPKEAERKEPTAANKDDSKKDGDEEAATEK</sequence>
<evidence type="ECO:0000313" key="3">
    <source>
        <dbReference type="EMBL" id="QDU60875.1"/>
    </source>
</evidence>
<keyword evidence="2" id="KW-0472">Membrane</keyword>
<proteinExistence type="predicted"/>